<evidence type="ECO:0000313" key="3">
    <source>
        <dbReference type="Proteomes" id="UP000193067"/>
    </source>
</evidence>
<accession>A0A1Y2J6T2</accession>
<proteinExistence type="predicted"/>
<evidence type="ECO:0000256" key="1">
    <source>
        <dbReference type="SAM" id="MobiDB-lite"/>
    </source>
</evidence>
<reference evidence="2 3" key="1">
    <citation type="journal article" date="2015" name="Biotechnol. Biofuels">
        <title>Enhanced degradation of softwood versus hardwood by the white-rot fungus Pycnoporus coccineus.</title>
        <authorList>
            <person name="Couturier M."/>
            <person name="Navarro D."/>
            <person name="Chevret D."/>
            <person name="Henrissat B."/>
            <person name="Piumi F."/>
            <person name="Ruiz-Duenas F.J."/>
            <person name="Martinez A.T."/>
            <person name="Grigoriev I.V."/>
            <person name="Riley R."/>
            <person name="Lipzen A."/>
            <person name="Berrin J.G."/>
            <person name="Master E.R."/>
            <person name="Rosso M.N."/>
        </authorList>
    </citation>
    <scope>NUCLEOTIDE SEQUENCE [LARGE SCALE GENOMIC DNA]</scope>
    <source>
        <strain evidence="2 3">BRFM310</strain>
    </source>
</reference>
<gene>
    <name evidence="2" type="ORF">PYCCODRAFT_369028</name>
</gene>
<keyword evidence="3" id="KW-1185">Reference proteome</keyword>
<sequence length="227" mass="25516">MSEPLGANPGRPFPFRTWQPACVRCRLCDMTPSDRPTHRSDTGPSLALGCVPPPARPLSMPERISGLRAMHTPRSSNRPPSAIVDRHRCHRVRCVDVPHAKGPHLARSRGKFYPALSYARERDAGAIPLRSRAWASVGASRARRRMRSQKRPHLLVACMGFRGPLREVVERQFYACTFPSRAKPASRCAPLLLWISRRADKDINEAAFASIRAFFRGGHAIVRERRV</sequence>
<dbReference type="OrthoDB" id="10673644at2759"/>
<feature type="region of interest" description="Disordered" evidence="1">
    <location>
        <begin position="33"/>
        <end position="54"/>
    </location>
</feature>
<dbReference type="Proteomes" id="UP000193067">
    <property type="component" value="Unassembled WGS sequence"/>
</dbReference>
<evidence type="ECO:0000313" key="2">
    <source>
        <dbReference type="EMBL" id="OSD07942.1"/>
    </source>
</evidence>
<dbReference type="AlphaFoldDB" id="A0A1Y2J6T2"/>
<dbReference type="EMBL" id="KZ084087">
    <property type="protein sequence ID" value="OSD07942.1"/>
    <property type="molecule type" value="Genomic_DNA"/>
</dbReference>
<name>A0A1Y2J6T2_TRAC3</name>
<protein>
    <submittedName>
        <fullName evidence="2">Uncharacterized protein</fullName>
    </submittedName>
</protein>
<organism evidence="2 3">
    <name type="scientific">Trametes coccinea (strain BRFM310)</name>
    <name type="common">Pycnoporus coccineus</name>
    <dbReference type="NCBI Taxonomy" id="1353009"/>
    <lineage>
        <taxon>Eukaryota</taxon>
        <taxon>Fungi</taxon>
        <taxon>Dikarya</taxon>
        <taxon>Basidiomycota</taxon>
        <taxon>Agaricomycotina</taxon>
        <taxon>Agaricomycetes</taxon>
        <taxon>Polyporales</taxon>
        <taxon>Polyporaceae</taxon>
        <taxon>Trametes</taxon>
    </lineage>
</organism>